<organism evidence="2 3">
    <name type="scientific">Halapricum desulfuricans</name>
    <dbReference type="NCBI Taxonomy" id="2841257"/>
    <lineage>
        <taxon>Archaea</taxon>
        <taxon>Methanobacteriati</taxon>
        <taxon>Methanobacteriota</taxon>
        <taxon>Stenosarchaea group</taxon>
        <taxon>Halobacteria</taxon>
        <taxon>Halobacteriales</taxon>
        <taxon>Haloarculaceae</taxon>
        <taxon>Halapricum</taxon>
    </lineage>
</organism>
<dbReference type="RefSeq" id="WP_229111180.1">
    <property type="nucleotide sequence ID" value="NZ_CP064788.1"/>
</dbReference>
<gene>
    <name evidence="2" type="primary">ccmA6</name>
    <name evidence="2" type="ORF">HSR122_0603</name>
</gene>
<dbReference type="AlphaFoldDB" id="A0A897N0Y0"/>
<keyword evidence="3" id="KW-1185">Reference proteome</keyword>
<evidence type="ECO:0000313" key="2">
    <source>
        <dbReference type="EMBL" id="QSG08010.1"/>
    </source>
</evidence>
<proteinExistence type="predicted"/>
<accession>A0A897N0Y0</accession>
<name>A0A897N0Y0_9EURY</name>
<feature type="region of interest" description="Disordered" evidence="1">
    <location>
        <begin position="49"/>
        <end position="81"/>
    </location>
</feature>
<evidence type="ECO:0000256" key="1">
    <source>
        <dbReference type="SAM" id="MobiDB-lite"/>
    </source>
</evidence>
<dbReference type="Proteomes" id="UP000662973">
    <property type="component" value="Chromosome"/>
</dbReference>
<protein>
    <submittedName>
        <fullName evidence="2">ABC-type multidrug transport system, ATPase component</fullName>
    </submittedName>
</protein>
<dbReference type="GeneID" id="68851267"/>
<dbReference type="KEGG" id="hds:HSR122_0603"/>
<dbReference type="EMBL" id="CP064788">
    <property type="protein sequence ID" value="QSG08010.1"/>
    <property type="molecule type" value="Genomic_DNA"/>
</dbReference>
<feature type="compositionally biased region" description="Low complexity" evidence="1">
    <location>
        <begin position="54"/>
        <end position="70"/>
    </location>
</feature>
<sequence length="81" mass="8566">MTVTNREITAVCSSAARKVDVVRHVDERTTVSDIVSEDTSLEELFQRYTGQKPGTADSSASSADTSGADGQAESERAEVSA</sequence>
<reference evidence="2 3" key="1">
    <citation type="submission" date="2020-11" db="EMBL/GenBank/DDBJ databases">
        <title>Carbohydrate-dependent, anaerobic sulfur respiration: A novel catabolism in halophilic archaea.</title>
        <authorList>
            <person name="Sorokin D.Y."/>
            <person name="Messina E."/>
            <person name="Smedile F."/>
            <person name="La Cono V."/>
            <person name="Hallsworth J.E."/>
            <person name="Yakimov M.M."/>
        </authorList>
    </citation>
    <scope>NUCLEOTIDE SEQUENCE [LARGE SCALE GENOMIC DNA]</scope>
    <source>
        <strain evidence="2 3">HSR12-2</strain>
    </source>
</reference>
<evidence type="ECO:0000313" key="3">
    <source>
        <dbReference type="Proteomes" id="UP000662973"/>
    </source>
</evidence>